<dbReference type="EMBL" id="DVIT01000028">
    <property type="protein sequence ID" value="HIS47494.1"/>
    <property type="molecule type" value="Genomic_DNA"/>
</dbReference>
<evidence type="ECO:0000256" key="1">
    <source>
        <dbReference type="SAM" id="MobiDB-lite"/>
    </source>
</evidence>
<dbReference type="InterPro" id="IPR018905">
    <property type="entry name" value="A-galactase_NEW3"/>
</dbReference>
<feature type="region of interest" description="Disordered" evidence="1">
    <location>
        <begin position="50"/>
        <end position="76"/>
    </location>
</feature>
<feature type="compositionally biased region" description="Low complexity" evidence="1">
    <location>
        <begin position="64"/>
        <end position="76"/>
    </location>
</feature>
<comment type="caution">
    <text evidence="4">The sequence shown here is derived from an EMBL/GenBank/DDBJ whole genome shotgun (WGS) entry which is preliminary data.</text>
</comment>
<dbReference type="Proteomes" id="UP000823927">
    <property type="component" value="Unassembled WGS sequence"/>
</dbReference>
<reference evidence="4" key="2">
    <citation type="journal article" date="2021" name="PeerJ">
        <title>Extensive microbial diversity within the chicken gut microbiome revealed by metagenomics and culture.</title>
        <authorList>
            <person name="Gilroy R."/>
            <person name="Ravi A."/>
            <person name="Getino M."/>
            <person name="Pursley I."/>
            <person name="Horton D.L."/>
            <person name="Alikhan N.F."/>
            <person name="Baker D."/>
            <person name="Gharbi K."/>
            <person name="Hall N."/>
            <person name="Watson M."/>
            <person name="Adriaenssens E.M."/>
            <person name="Foster-Nyarko E."/>
            <person name="Jarju S."/>
            <person name="Secka A."/>
            <person name="Antonio M."/>
            <person name="Oren A."/>
            <person name="Chaudhuri R.R."/>
            <person name="La Ragione R."/>
            <person name="Hildebrand F."/>
            <person name="Pallen M.J."/>
        </authorList>
    </citation>
    <scope>NUCLEOTIDE SEQUENCE</scope>
    <source>
        <strain evidence="4">CHK178-757</strain>
    </source>
</reference>
<gene>
    <name evidence="4" type="ORF">IAB46_08080</name>
</gene>
<dbReference type="InterPro" id="IPR013783">
    <property type="entry name" value="Ig-like_fold"/>
</dbReference>
<organism evidence="4 5">
    <name type="scientific">Candidatus Scybalocola faecigallinarum</name>
    <dbReference type="NCBI Taxonomy" id="2840941"/>
    <lineage>
        <taxon>Bacteria</taxon>
        <taxon>Bacillati</taxon>
        <taxon>Bacillota</taxon>
        <taxon>Clostridia</taxon>
        <taxon>Lachnospirales</taxon>
        <taxon>Lachnospiraceae</taxon>
        <taxon>Lachnospiraceae incertae sedis</taxon>
        <taxon>Candidatus Scybalocola (ex Gilroy et al. 2021)</taxon>
    </lineage>
</organism>
<keyword evidence="2" id="KW-0812">Transmembrane</keyword>
<reference evidence="4" key="1">
    <citation type="submission" date="2020-10" db="EMBL/GenBank/DDBJ databases">
        <authorList>
            <person name="Gilroy R."/>
        </authorList>
    </citation>
    <scope>NUCLEOTIDE SEQUENCE</scope>
    <source>
        <strain evidence="4">CHK178-757</strain>
    </source>
</reference>
<dbReference type="Pfam" id="PF10633">
    <property type="entry name" value="NPCBM_assoc"/>
    <property type="match status" value="2"/>
</dbReference>
<evidence type="ECO:0000313" key="4">
    <source>
        <dbReference type="EMBL" id="HIS47494.1"/>
    </source>
</evidence>
<evidence type="ECO:0000256" key="2">
    <source>
        <dbReference type="SAM" id="Phobius"/>
    </source>
</evidence>
<evidence type="ECO:0000313" key="5">
    <source>
        <dbReference type="Proteomes" id="UP000823927"/>
    </source>
</evidence>
<dbReference type="PANTHER" id="PTHR39198:SF1">
    <property type="entry name" value="ALPHA-GALACTOSIDASE NEW3 DOMAIN-CONTAINING PROTEIN"/>
    <property type="match status" value="1"/>
</dbReference>
<proteinExistence type="predicted"/>
<keyword evidence="2" id="KW-1133">Transmembrane helix</keyword>
<accession>A0A9D1F4V6</accession>
<name>A0A9D1F4V6_9FIRM</name>
<protein>
    <recommendedName>
        <fullName evidence="3">Alpha-galactosidase NEW3 domain-containing protein</fullName>
    </recommendedName>
</protein>
<feature type="compositionally biased region" description="Polar residues" evidence="1">
    <location>
        <begin position="50"/>
        <end position="63"/>
    </location>
</feature>
<keyword evidence="2" id="KW-0472">Membrane</keyword>
<feature type="transmembrane region" description="Helical" evidence="2">
    <location>
        <begin position="270"/>
        <end position="290"/>
    </location>
</feature>
<dbReference type="Gene3D" id="2.60.40.10">
    <property type="entry name" value="Immunoglobulins"/>
    <property type="match status" value="1"/>
</dbReference>
<dbReference type="PANTHER" id="PTHR39198">
    <property type="entry name" value="HYPOTHETICAL MEMBRANE PROTEIN, CONSERVED"/>
    <property type="match status" value="1"/>
</dbReference>
<dbReference type="AlphaFoldDB" id="A0A9D1F4V6"/>
<feature type="domain" description="Alpha-galactosidase NEW3" evidence="3">
    <location>
        <begin position="180"/>
        <end position="251"/>
    </location>
</feature>
<sequence>MDLETALVSFGVTIPENAETGTYTIELGADAGGDYTDTLSLQVTINEQENGQGSFSTSASSQEGSTGTSFSFDTTITNNHGSEQTYSLAATAPDGWQVSFTTDDTSQVASITVDAWGSQSVTIDITPPENVEVGEYSIPVTAVSTSETLDLELTVNITGTYDVTLSTPTGNLSLDAYANAEQSLTLQITNNGNVDLTNLSLSSEAPSNWEVTFEDSEIETLEAGQSVEVTAYITPDENAMTGDYVTTLTVSNDEVSSDAEFRVSVKTRTVWGVIAVVIIIALIGGLGFIIKKYGRR</sequence>
<evidence type="ECO:0000259" key="3">
    <source>
        <dbReference type="Pfam" id="PF10633"/>
    </source>
</evidence>
<feature type="domain" description="Alpha-galactosidase NEW3" evidence="3">
    <location>
        <begin position="69"/>
        <end position="142"/>
    </location>
</feature>